<dbReference type="SUPFAM" id="SSF81321">
    <property type="entry name" value="Family A G protein-coupled receptor-like"/>
    <property type="match status" value="1"/>
</dbReference>
<evidence type="ECO:0000256" key="5">
    <source>
        <dbReference type="ARBA" id="ARBA00022692"/>
    </source>
</evidence>
<dbReference type="GO" id="GO:0007602">
    <property type="term" value="P:phototransduction"/>
    <property type="evidence" value="ECO:0007669"/>
    <property type="project" value="UniProtKB-KW"/>
</dbReference>
<dbReference type="Gene3D" id="1.20.1070.10">
    <property type="entry name" value="Rhodopsin 7-helix transmembrane proteins"/>
    <property type="match status" value="1"/>
</dbReference>
<dbReference type="PROSITE" id="PS00950">
    <property type="entry name" value="BACTERIAL_OPSIN_1"/>
    <property type="match status" value="1"/>
</dbReference>
<dbReference type="PRINTS" id="PR00251">
    <property type="entry name" value="BACTRLOPSIN"/>
</dbReference>
<feature type="transmembrane region" description="Helical" evidence="11">
    <location>
        <begin position="185"/>
        <end position="206"/>
    </location>
</feature>
<keyword evidence="13" id="KW-1185">Reference proteome</keyword>
<keyword evidence="6" id="KW-0681">Retinal protein</keyword>
<dbReference type="Pfam" id="PF01036">
    <property type="entry name" value="Bac_rhodopsin"/>
    <property type="match status" value="1"/>
</dbReference>
<feature type="transmembrane region" description="Helical" evidence="11">
    <location>
        <begin position="45"/>
        <end position="65"/>
    </location>
</feature>
<name>A0AAV9UXM8_9PEZI</name>
<dbReference type="CDD" id="cd15028">
    <property type="entry name" value="7tm_Opsin-1_euk"/>
    <property type="match status" value="1"/>
</dbReference>
<evidence type="ECO:0000256" key="9">
    <source>
        <dbReference type="ARBA" id="ARBA00023136"/>
    </source>
</evidence>
<dbReference type="Proteomes" id="UP001375240">
    <property type="component" value="Unassembled WGS sequence"/>
</dbReference>
<keyword evidence="7 11" id="KW-1133">Transmembrane helix</keyword>
<keyword evidence="10" id="KW-0675">Receptor</keyword>
<evidence type="ECO:0008006" key="14">
    <source>
        <dbReference type="Google" id="ProtNLM"/>
    </source>
</evidence>
<organism evidence="12 13">
    <name type="scientific">Orbilia brochopaga</name>
    <dbReference type="NCBI Taxonomy" id="3140254"/>
    <lineage>
        <taxon>Eukaryota</taxon>
        <taxon>Fungi</taxon>
        <taxon>Dikarya</taxon>
        <taxon>Ascomycota</taxon>
        <taxon>Pezizomycotina</taxon>
        <taxon>Orbiliomycetes</taxon>
        <taxon>Orbiliales</taxon>
        <taxon>Orbiliaceae</taxon>
        <taxon>Orbilia</taxon>
    </lineage>
</organism>
<comment type="similarity">
    <text evidence="2">Belongs to the archaeal/bacterial/fungal opsin family.</text>
</comment>
<feature type="transmembrane region" description="Helical" evidence="11">
    <location>
        <begin position="154"/>
        <end position="173"/>
    </location>
</feature>
<evidence type="ECO:0000256" key="6">
    <source>
        <dbReference type="ARBA" id="ARBA00022925"/>
    </source>
</evidence>
<evidence type="ECO:0000256" key="10">
    <source>
        <dbReference type="ARBA" id="ARBA00023170"/>
    </source>
</evidence>
<protein>
    <recommendedName>
        <fullName evidence="14">Opsin-1</fullName>
    </recommendedName>
</protein>
<reference evidence="12 13" key="1">
    <citation type="submission" date="2019-10" db="EMBL/GenBank/DDBJ databases">
        <authorList>
            <person name="Palmer J.M."/>
        </authorList>
    </citation>
    <scope>NUCLEOTIDE SEQUENCE [LARGE SCALE GENOMIC DNA]</scope>
    <source>
        <strain evidence="12 13">TWF696</strain>
    </source>
</reference>
<dbReference type="GO" id="GO:0005216">
    <property type="term" value="F:monoatomic ion channel activity"/>
    <property type="evidence" value="ECO:0007669"/>
    <property type="project" value="InterPro"/>
</dbReference>
<keyword evidence="9 11" id="KW-0472">Membrane</keyword>
<dbReference type="GO" id="GO:0005886">
    <property type="term" value="C:plasma membrane"/>
    <property type="evidence" value="ECO:0007669"/>
    <property type="project" value="TreeGrafter"/>
</dbReference>
<keyword evidence="4" id="KW-0716">Sensory transduction</keyword>
<dbReference type="InterPro" id="IPR018229">
    <property type="entry name" value="Rhodopsin_retinal_BS"/>
</dbReference>
<evidence type="ECO:0000256" key="7">
    <source>
        <dbReference type="ARBA" id="ARBA00022989"/>
    </source>
</evidence>
<dbReference type="PANTHER" id="PTHR28286">
    <property type="match status" value="1"/>
</dbReference>
<evidence type="ECO:0000256" key="1">
    <source>
        <dbReference type="ARBA" id="ARBA00004141"/>
    </source>
</evidence>
<evidence type="ECO:0000256" key="8">
    <source>
        <dbReference type="ARBA" id="ARBA00022991"/>
    </source>
</evidence>
<keyword evidence="5 11" id="KW-0812">Transmembrane</keyword>
<feature type="transmembrane region" description="Helical" evidence="11">
    <location>
        <begin position="218"/>
        <end position="236"/>
    </location>
</feature>
<keyword evidence="8" id="KW-0157">Chromophore</keyword>
<comment type="caution">
    <text evidence="12">The sequence shown here is derived from an EMBL/GenBank/DDBJ whole genome shotgun (WGS) entry which is preliminary data.</text>
</comment>
<evidence type="ECO:0000256" key="4">
    <source>
        <dbReference type="ARBA" id="ARBA00022606"/>
    </source>
</evidence>
<keyword evidence="3" id="KW-0600">Photoreceptor protein</keyword>
<dbReference type="InterPro" id="IPR001425">
    <property type="entry name" value="Arc/bac/fun_rhodopsins"/>
</dbReference>
<dbReference type="AlphaFoldDB" id="A0AAV9UXM8"/>
<dbReference type="GO" id="GO:0009881">
    <property type="term" value="F:photoreceptor activity"/>
    <property type="evidence" value="ECO:0007669"/>
    <property type="project" value="UniProtKB-KW"/>
</dbReference>
<accession>A0AAV9UXM8</accession>
<comment type="subcellular location">
    <subcellularLocation>
        <location evidence="1">Membrane</location>
        <topology evidence="1">Multi-pass membrane protein</topology>
    </subcellularLocation>
</comment>
<feature type="transmembrane region" description="Helical" evidence="11">
    <location>
        <begin position="129"/>
        <end position="147"/>
    </location>
</feature>
<evidence type="ECO:0000256" key="11">
    <source>
        <dbReference type="SAM" id="Phobius"/>
    </source>
</evidence>
<dbReference type="EMBL" id="JAVHNQ010000004">
    <property type="protein sequence ID" value="KAK6349849.1"/>
    <property type="molecule type" value="Genomic_DNA"/>
</dbReference>
<proteinExistence type="inferred from homology"/>
<evidence type="ECO:0000313" key="12">
    <source>
        <dbReference type="EMBL" id="KAK6349849.1"/>
    </source>
</evidence>
<evidence type="ECO:0000256" key="2">
    <source>
        <dbReference type="ARBA" id="ARBA00008130"/>
    </source>
</evidence>
<dbReference type="GO" id="GO:0005783">
    <property type="term" value="C:endoplasmic reticulum"/>
    <property type="evidence" value="ECO:0007669"/>
    <property type="project" value="TreeGrafter"/>
</dbReference>
<feature type="transmembrane region" description="Helical" evidence="11">
    <location>
        <begin position="248"/>
        <end position="268"/>
    </location>
</feature>
<dbReference type="SMART" id="SM01021">
    <property type="entry name" value="Bac_rhodopsin"/>
    <property type="match status" value="1"/>
</dbReference>
<dbReference type="PANTHER" id="PTHR28286:SF2">
    <property type="entry name" value="BACTERIORHODOPSIN _OPSIN, NOPA (EUROFUNG)"/>
    <property type="match status" value="1"/>
</dbReference>
<gene>
    <name evidence="12" type="ORF">TWF696_006113</name>
</gene>
<evidence type="ECO:0000256" key="3">
    <source>
        <dbReference type="ARBA" id="ARBA00022543"/>
    </source>
</evidence>
<evidence type="ECO:0000313" key="13">
    <source>
        <dbReference type="Proteomes" id="UP001375240"/>
    </source>
</evidence>
<sequence>MEGYYDVYKKVPPYAPTATSTAVPLPTVTHAPPQFEHITSEGHHALWVVFVLMLLSTIAFIVFSWKVAIPGRLLHQLMTYIALTSTISYYVMVTGGGWSFHPIWATEEHRHDIPDTHHLVLRQVFWVRYIDWLVTTPLILFALGALSGLSGSNILNTIVANVTMNLTGLFGAYTCRGKYKPGWYAMSWVAFIAVVWNLASNARATAQRRGSAKVYNPLAIYTIAVWIGYLVIWGVSDLSRTLSPDGEVIGFGILDLLAKPVFGLWLLFSYRKVREADVHVDGAWAEGFGHREGLLRVGGEREEDA</sequence>
<feature type="transmembrane region" description="Helical" evidence="11">
    <location>
        <begin position="77"/>
        <end position="100"/>
    </location>
</feature>